<reference evidence="5 6" key="1">
    <citation type="submission" date="2021-01" db="EMBL/GenBank/DDBJ databases">
        <title>WGS of actinomycetes isolated from Thailand.</title>
        <authorList>
            <person name="Thawai C."/>
        </authorList>
    </citation>
    <scope>NUCLEOTIDE SEQUENCE [LARGE SCALE GENOMIC DNA]</scope>
    <source>
        <strain evidence="5 6">LPG 2</strain>
    </source>
</reference>
<dbReference type="PRINTS" id="PR00778">
    <property type="entry name" value="HTHARSR"/>
</dbReference>
<sequence>MGEPQSLQGSPAERGRHAIQDVDIHAWSRRFGLLADPNRLEILLCLHRSPGISVRELAEATGRSENAVSQALRILRHENCIMSERIGRSVVNRLDDAVIHEILHNIGAEHG</sequence>
<evidence type="ECO:0000313" key="6">
    <source>
        <dbReference type="Proteomes" id="UP000602198"/>
    </source>
</evidence>
<dbReference type="Pfam" id="PF13412">
    <property type="entry name" value="HTH_24"/>
    <property type="match status" value="1"/>
</dbReference>
<dbReference type="CDD" id="cd00090">
    <property type="entry name" value="HTH_ARSR"/>
    <property type="match status" value="1"/>
</dbReference>
<feature type="domain" description="HTH arsR-type" evidence="4">
    <location>
        <begin position="19"/>
        <end position="111"/>
    </location>
</feature>
<dbReference type="PROSITE" id="PS50987">
    <property type="entry name" value="HTH_ARSR_2"/>
    <property type="match status" value="1"/>
</dbReference>
<keyword evidence="3" id="KW-0804">Transcription</keyword>
<evidence type="ECO:0000256" key="1">
    <source>
        <dbReference type="ARBA" id="ARBA00023015"/>
    </source>
</evidence>
<dbReference type="EMBL" id="JAERRJ010000002">
    <property type="protein sequence ID" value="MBL1073659.1"/>
    <property type="molecule type" value="Genomic_DNA"/>
</dbReference>
<dbReference type="NCBIfam" id="NF033788">
    <property type="entry name" value="HTH_metalloreg"/>
    <property type="match status" value="1"/>
</dbReference>
<dbReference type="SUPFAM" id="SSF46785">
    <property type="entry name" value="Winged helix' DNA-binding domain"/>
    <property type="match status" value="1"/>
</dbReference>
<dbReference type="PANTHER" id="PTHR43132:SF6">
    <property type="entry name" value="HTH-TYPE TRANSCRIPTIONAL REPRESSOR CZRA"/>
    <property type="match status" value="1"/>
</dbReference>
<comment type="caution">
    <text evidence="5">The sequence shown here is derived from an EMBL/GenBank/DDBJ whole genome shotgun (WGS) entry which is preliminary data.</text>
</comment>
<proteinExistence type="predicted"/>
<evidence type="ECO:0000259" key="4">
    <source>
        <dbReference type="PROSITE" id="PS50987"/>
    </source>
</evidence>
<dbReference type="Proteomes" id="UP000602198">
    <property type="component" value="Unassembled WGS sequence"/>
</dbReference>
<dbReference type="InterPro" id="IPR051011">
    <property type="entry name" value="Metal_resp_trans_reg"/>
</dbReference>
<dbReference type="Gene3D" id="1.10.10.10">
    <property type="entry name" value="Winged helix-like DNA-binding domain superfamily/Winged helix DNA-binding domain"/>
    <property type="match status" value="1"/>
</dbReference>
<dbReference type="PANTHER" id="PTHR43132">
    <property type="entry name" value="ARSENICAL RESISTANCE OPERON REPRESSOR ARSR-RELATED"/>
    <property type="match status" value="1"/>
</dbReference>
<dbReference type="InterPro" id="IPR011991">
    <property type="entry name" value="ArsR-like_HTH"/>
</dbReference>
<dbReference type="SMART" id="SM00418">
    <property type="entry name" value="HTH_ARSR"/>
    <property type="match status" value="1"/>
</dbReference>
<dbReference type="InterPro" id="IPR036390">
    <property type="entry name" value="WH_DNA-bd_sf"/>
</dbReference>
<protein>
    <submittedName>
        <fullName evidence="5">Helix-turn-helix transcriptional regulator</fullName>
    </submittedName>
</protein>
<organism evidence="5 6">
    <name type="scientific">Nocardia acididurans</name>
    <dbReference type="NCBI Taxonomy" id="2802282"/>
    <lineage>
        <taxon>Bacteria</taxon>
        <taxon>Bacillati</taxon>
        <taxon>Actinomycetota</taxon>
        <taxon>Actinomycetes</taxon>
        <taxon>Mycobacteriales</taxon>
        <taxon>Nocardiaceae</taxon>
        <taxon>Nocardia</taxon>
    </lineage>
</organism>
<evidence type="ECO:0000256" key="3">
    <source>
        <dbReference type="ARBA" id="ARBA00023163"/>
    </source>
</evidence>
<accession>A0ABS1M1H0</accession>
<name>A0ABS1M1H0_9NOCA</name>
<dbReference type="InterPro" id="IPR036388">
    <property type="entry name" value="WH-like_DNA-bd_sf"/>
</dbReference>
<keyword evidence="1" id="KW-0805">Transcription regulation</keyword>
<gene>
    <name evidence="5" type="ORF">JK358_04565</name>
</gene>
<evidence type="ECO:0000313" key="5">
    <source>
        <dbReference type="EMBL" id="MBL1073659.1"/>
    </source>
</evidence>
<dbReference type="RefSeq" id="WP_201943966.1">
    <property type="nucleotide sequence ID" value="NZ_JAERRJ010000002.1"/>
</dbReference>
<dbReference type="InterPro" id="IPR001845">
    <property type="entry name" value="HTH_ArsR_DNA-bd_dom"/>
</dbReference>
<keyword evidence="6" id="KW-1185">Reference proteome</keyword>
<evidence type="ECO:0000256" key="2">
    <source>
        <dbReference type="ARBA" id="ARBA00023125"/>
    </source>
</evidence>
<keyword evidence="2" id="KW-0238">DNA-binding</keyword>